<gene>
    <name evidence="7" type="primary">gltX</name>
    <name evidence="10" type="ORF">A3D42_01215</name>
</gene>
<dbReference type="STRING" id="1801754.A3D42_01215"/>
<evidence type="ECO:0000313" key="11">
    <source>
        <dbReference type="Proteomes" id="UP000177777"/>
    </source>
</evidence>
<accession>A0A1F6W6S0</accession>
<comment type="subcellular location">
    <subcellularLocation>
        <location evidence="7">Cytoplasm</location>
    </subcellularLocation>
</comment>
<dbReference type="NCBIfam" id="TIGR00464">
    <property type="entry name" value="gltX_bact"/>
    <property type="match status" value="1"/>
</dbReference>
<keyword evidence="3 7" id="KW-0547">Nucleotide-binding</keyword>
<keyword evidence="6 7" id="KW-0030">Aminoacyl-tRNA synthetase</keyword>
<dbReference type="InterPro" id="IPR008925">
    <property type="entry name" value="aa_tRNA-synth_I_cd-bd_sf"/>
</dbReference>
<dbReference type="Pfam" id="PF00749">
    <property type="entry name" value="tRNA-synt_1c"/>
    <property type="match status" value="1"/>
</dbReference>
<dbReference type="InterPro" id="IPR004527">
    <property type="entry name" value="Glu-tRNA-ligase_bac/mito"/>
</dbReference>
<evidence type="ECO:0000256" key="6">
    <source>
        <dbReference type="ARBA" id="ARBA00023146"/>
    </source>
</evidence>
<dbReference type="GO" id="GO:0000049">
    <property type="term" value="F:tRNA binding"/>
    <property type="evidence" value="ECO:0007669"/>
    <property type="project" value="InterPro"/>
</dbReference>
<dbReference type="InterPro" id="IPR020058">
    <property type="entry name" value="Glu/Gln-tRNA-synth_Ib_cat-dom"/>
</dbReference>
<keyword evidence="2 7" id="KW-0436">Ligase</keyword>
<evidence type="ECO:0000256" key="7">
    <source>
        <dbReference type="HAMAP-Rule" id="MF_00022"/>
    </source>
</evidence>
<evidence type="ECO:0000256" key="5">
    <source>
        <dbReference type="ARBA" id="ARBA00022917"/>
    </source>
</evidence>
<dbReference type="GO" id="GO:0004818">
    <property type="term" value="F:glutamate-tRNA ligase activity"/>
    <property type="evidence" value="ECO:0007669"/>
    <property type="project" value="UniProtKB-UniRule"/>
</dbReference>
<dbReference type="InterPro" id="IPR000924">
    <property type="entry name" value="Glu/Gln-tRNA-synth"/>
</dbReference>
<dbReference type="AlphaFoldDB" id="A0A1F6W6S0"/>
<dbReference type="InterPro" id="IPR014729">
    <property type="entry name" value="Rossmann-like_a/b/a_fold"/>
</dbReference>
<feature type="domain" description="Glutamyl/glutaminyl-tRNA synthetase class Ib catalytic" evidence="8">
    <location>
        <begin position="5"/>
        <end position="321"/>
    </location>
</feature>
<dbReference type="PANTHER" id="PTHR43311">
    <property type="entry name" value="GLUTAMATE--TRNA LIGASE"/>
    <property type="match status" value="1"/>
</dbReference>
<keyword evidence="4 7" id="KW-0067">ATP-binding</keyword>
<dbReference type="InterPro" id="IPR033910">
    <property type="entry name" value="GluRS_core"/>
</dbReference>
<dbReference type="SUPFAM" id="SSF52374">
    <property type="entry name" value="Nucleotidylyl transferase"/>
    <property type="match status" value="1"/>
</dbReference>
<organism evidence="10 11">
    <name type="scientific">Candidatus Nomurabacteria bacterium RIFCSPHIGHO2_02_FULL_41_18</name>
    <dbReference type="NCBI Taxonomy" id="1801754"/>
    <lineage>
        <taxon>Bacteria</taxon>
        <taxon>Candidatus Nomuraibacteriota</taxon>
    </lineage>
</organism>
<dbReference type="SUPFAM" id="SSF48163">
    <property type="entry name" value="An anticodon-binding domain of class I aminoacyl-tRNA synthetases"/>
    <property type="match status" value="1"/>
</dbReference>
<comment type="caution">
    <text evidence="10">The sequence shown here is derived from an EMBL/GenBank/DDBJ whole genome shotgun (WGS) entry which is preliminary data.</text>
</comment>
<proteinExistence type="inferred from homology"/>
<dbReference type="PRINTS" id="PR00987">
    <property type="entry name" value="TRNASYNTHGLU"/>
</dbReference>
<dbReference type="Pfam" id="PF19269">
    <property type="entry name" value="Anticodon_2"/>
    <property type="match status" value="1"/>
</dbReference>
<dbReference type="GO" id="GO:0005524">
    <property type="term" value="F:ATP binding"/>
    <property type="evidence" value="ECO:0007669"/>
    <property type="project" value="UniProtKB-UniRule"/>
</dbReference>
<dbReference type="InterPro" id="IPR049940">
    <property type="entry name" value="GluQ/Sye"/>
</dbReference>
<dbReference type="Gene3D" id="1.10.10.350">
    <property type="match status" value="1"/>
</dbReference>
<dbReference type="HAMAP" id="MF_00022">
    <property type="entry name" value="Glu_tRNA_synth_type1"/>
    <property type="match status" value="1"/>
</dbReference>
<dbReference type="GO" id="GO:0008270">
    <property type="term" value="F:zinc ion binding"/>
    <property type="evidence" value="ECO:0007669"/>
    <property type="project" value="InterPro"/>
</dbReference>
<evidence type="ECO:0000256" key="3">
    <source>
        <dbReference type="ARBA" id="ARBA00022741"/>
    </source>
</evidence>
<dbReference type="Gene3D" id="3.40.50.620">
    <property type="entry name" value="HUPs"/>
    <property type="match status" value="1"/>
</dbReference>
<dbReference type="InterPro" id="IPR001412">
    <property type="entry name" value="aa-tRNA-synth_I_CS"/>
</dbReference>
<feature type="binding site" evidence="7">
    <location>
        <position position="253"/>
    </location>
    <ligand>
        <name>ATP</name>
        <dbReference type="ChEBI" id="CHEBI:30616"/>
    </ligand>
</feature>
<evidence type="ECO:0000256" key="4">
    <source>
        <dbReference type="ARBA" id="ARBA00022840"/>
    </source>
</evidence>
<dbReference type="PROSITE" id="PS00178">
    <property type="entry name" value="AA_TRNA_LIGASE_I"/>
    <property type="match status" value="1"/>
</dbReference>
<dbReference type="Proteomes" id="UP000177777">
    <property type="component" value="Unassembled WGS sequence"/>
</dbReference>
<dbReference type="EC" id="6.1.1.17" evidence="7"/>
<evidence type="ECO:0000259" key="8">
    <source>
        <dbReference type="Pfam" id="PF00749"/>
    </source>
</evidence>
<comment type="function">
    <text evidence="7">Catalyzes the attachment of glutamate to tRNA(Glu) in a two-step reaction: glutamate is first activated by ATP to form Glu-AMP and then transferred to the acceptor end of tRNA(Glu).</text>
</comment>
<name>A0A1F6W6S0_9BACT</name>
<feature type="short sequence motif" description="'HIGH' region" evidence="7">
    <location>
        <begin position="12"/>
        <end position="22"/>
    </location>
</feature>
<reference evidence="10 11" key="1">
    <citation type="journal article" date="2016" name="Nat. Commun.">
        <title>Thousands of microbial genomes shed light on interconnected biogeochemical processes in an aquifer system.</title>
        <authorList>
            <person name="Anantharaman K."/>
            <person name="Brown C.T."/>
            <person name="Hug L.A."/>
            <person name="Sharon I."/>
            <person name="Castelle C.J."/>
            <person name="Probst A.J."/>
            <person name="Thomas B.C."/>
            <person name="Singh A."/>
            <person name="Wilkins M.J."/>
            <person name="Karaoz U."/>
            <person name="Brodie E.L."/>
            <person name="Williams K.H."/>
            <person name="Hubbard S.S."/>
            <person name="Banfield J.F."/>
        </authorList>
    </citation>
    <scope>NUCLEOTIDE SEQUENCE [LARGE SCALE GENOMIC DNA]</scope>
</reference>
<evidence type="ECO:0000256" key="2">
    <source>
        <dbReference type="ARBA" id="ARBA00022598"/>
    </source>
</evidence>
<protein>
    <recommendedName>
        <fullName evidence="7">Glutamate--tRNA ligase</fullName>
        <ecNumber evidence="7">6.1.1.17</ecNumber>
    </recommendedName>
    <alternativeName>
        <fullName evidence="7">Glutamyl-tRNA synthetase</fullName>
        <shortName evidence="7">GluRS</shortName>
    </alternativeName>
</protein>
<comment type="caution">
    <text evidence="7">Lacks conserved residue(s) required for the propagation of feature annotation.</text>
</comment>
<dbReference type="GO" id="GO:0005829">
    <property type="term" value="C:cytosol"/>
    <property type="evidence" value="ECO:0007669"/>
    <property type="project" value="TreeGrafter"/>
</dbReference>
<dbReference type="GO" id="GO:0006424">
    <property type="term" value="P:glutamyl-tRNA aminoacylation"/>
    <property type="evidence" value="ECO:0007669"/>
    <property type="project" value="UniProtKB-UniRule"/>
</dbReference>
<dbReference type="InterPro" id="IPR020751">
    <property type="entry name" value="aa-tRNA-synth_I_codon-bd_sub2"/>
</dbReference>
<comment type="subunit">
    <text evidence="7">Monomer.</text>
</comment>
<dbReference type="CDD" id="cd00808">
    <property type="entry name" value="GluRS_core"/>
    <property type="match status" value="1"/>
</dbReference>
<dbReference type="InterPro" id="IPR045462">
    <property type="entry name" value="aa-tRNA-synth_I_cd-bd"/>
</dbReference>
<feature type="domain" description="Aminoacyl-tRNA synthetase class I anticodon-binding" evidence="9">
    <location>
        <begin position="346"/>
        <end position="480"/>
    </location>
</feature>
<evidence type="ECO:0000313" key="10">
    <source>
        <dbReference type="EMBL" id="OGI77599.1"/>
    </source>
</evidence>
<dbReference type="PANTHER" id="PTHR43311:SF2">
    <property type="entry name" value="GLUTAMATE--TRNA LIGASE, MITOCHONDRIAL-RELATED"/>
    <property type="match status" value="1"/>
</dbReference>
<comment type="catalytic activity">
    <reaction evidence="7">
        <text>tRNA(Glu) + L-glutamate + ATP = L-glutamyl-tRNA(Glu) + AMP + diphosphate</text>
        <dbReference type="Rhea" id="RHEA:23540"/>
        <dbReference type="Rhea" id="RHEA-COMP:9663"/>
        <dbReference type="Rhea" id="RHEA-COMP:9680"/>
        <dbReference type="ChEBI" id="CHEBI:29985"/>
        <dbReference type="ChEBI" id="CHEBI:30616"/>
        <dbReference type="ChEBI" id="CHEBI:33019"/>
        <dbReference type="ChEBI" id="CHEBI:78442"/>
        <dbReference type="ChEBI" id="CHEBI:78520"/>
        <dbReference type="ChEBI" id="CHEBI:456215"/>
        <dbReference type="EC" id="6.1.1.17"/>
    </reaction>
</comment>
<dbReference type="EMBL" id="MFUE01000013">
    <property type="protein sequence ID" value="OGI77599.1"/>
    <property type="molecule type" value="Genomic_DNA"/>
</dbReference>
<evidence type="ECO:0000256" key="1">
    <source>
        <dbReference type="ARBA" id="ARBA00007894"/>
    </source>
</evidence>
<keyword evidence="5 7" id="KW-0648">Protein biosynthesis</keyword>
<sequence length="480" mass="55441">MSDKKIITRFAPSPTGFLHVGGVRTAIFSWLWAQKNNGVFILRIEDTDKKREVQGSIEHILVSLKWLGIDWNEGPDIGGLHGPFKQSERLDTYKKYANLLVEKGLAYTDPYSPEELQAFRKKAEEEKRPFLYRNHRPENPPKWEYKQDGARPLRLKTTAKKYKWRDLVRGDLEAGEEAVDDFVLIKSDGYPTYNFAHVVDDMLMEVTHIFRADEFISSTPNYLALYEALGIDRPEFVTLPPILGETGMKKLGKRDGAKDILDYQKDGYLPEAMFNFLAFIGWNPGEGDNREVMSKQEIVESFDLKHIQRAGAKFNEEKLNWLNKEHIKKLPKKELESNIFSFIPSKYEKYRDSKFVPILSERISKWSDIKEILDSGDFDFFFKAPIYEKSKLIFRNTSVERIKNNLQLAKKALENLDKNNFSVSEIKNALMLMADNLESRGELLHPVRFALSGRDKSPDPFTIASILGKDETISRLQKAI</sequence>
<keyword evidence="7" id="KW-0963">Cytoplasm</keyword>
<comment type="similarity">
    <text evidence="1 7">Belongs to the class-I aminoacyl-tRNA synthetase family. Glutamate--tRNA ligase type 1 subfamily.</text>
</comment>
<evidence type="ECO:0000259" key="9">
    <source>
        <dbReference type="Pfam" id="PF19269"/>
    </source>
</evidence>